<evidence type="ECO:0000313" key="2">
    <source>
        <dbReference type="Proteomes" id="UP001148737"/>
    </source>
</evidence>
<sequence length="163" mass="17855">MKLEHILCLATVAGHAAGDTCPAARPNIIFIFTDDQDLHLGSLSHMSAVQASLVAKGASFSNHYATISQCCPSRASLFRGQHGHNTNITHVGPPGGNYAKWLVSRENNDYLPMWLSKAGYQTEYIGKFLNGYNSALYKQPPKGWDNADILVRHARLSLFTTPV</sequence>
<gene>
    <name evidence="1" type="ORF">NLG97_g7019</name>
</gene>
<proteinExistence type="predicted"/>
<comment type="caution">
    <text evidence="1">The sequence shown here is derived from an EMBL/GenBank/DDBJ whole genome shotgun (WGS) entry which is preliminary data.</text>
</comment>
<evidence type="ECO:0000313" key="1">
    <source>
        <dbReference type="EMBL" id="KAJ3484588.1"/>
    </source>
</evidence>
<reference evidence="1" key="1">
    <citation type="submission" date="2022-07" db="EMBL/GenBank/DDBJ databases">
        <title>Genome Sequence of Lecanicillium saksenae.</title>
        <authorList>
            <person name="Buettner E."/>
        </authorList>
    </citation>
    <scope>NUCLEOTIDE SEQUENCE</scope>
    <source>
        <strain evidence="1">VT-O1</strain>
    </source>
</reference>
<accession>A0ACC1QP61</accession>
<dbReference type="Proteomes" id="UP001148737">
    <property type="component" value="Unassembled WGS sequence"/>
</dbReference>
<dbReference type="EMBL" id="JANAKD010001015">
    <property type="protein sequence ID" value="KAJ3484588.1"/>
    <property type="molecule type" value="Genomic_DNA"/>
</dbReference>
<name>A0ACC1QP61_9HYPO</name>
<keyword evidence="2" id="KW-1185">Reference proteome</keyword>
<protein>
    <submittedName>
        <fullName evidence="1">Uncharacterized protein</fullName>
    </submittedName>
</protein>
<organism evidence="1 2">
    <name type="scientific">Lecanicillium saksenae</name>
    <dbReference type="NCBI Taxonomy" id="468837"/>
    <lineage>
        <taxon>Eukaryota</taxon>
        <taxon>Fungi</taxon>
        <taxon>Dikarya</taxon>
        <taxon>Ascomycota</taxon>
        <taxon>Pezizomycotina</taxon>
        <taxon>Sordariomycetes</taxon>
        <taxon>Hypocreomycetidae</taxon>
        <taxon>Hypocreales</taxon>
        <taxon>Cordycipitaceae</taxon>
        <taxon>Lecanicillium</taxon>
    </lineage>
</organism>